<dbReference type="Proteomes" id="UP001211006">
    <property type="component" value="Unassembled WGS sequence"/>
</dbReference>
<dbReference type="Proteomes" id="UP000429811">
    <property type="component" value="Unassembled WGS sequence"/>
</dbReference>
<dbReference type="EMBL" id="JAQLWV010000042">
    <property type="protein sequence ID" value="MDB7935359.1"/>
    <property type="molecule type" value="Genomic_DNA"/>
</dbReference>
<dbReference type="EMBL" id="WKPO01000057">
    <property type="protein sequence ID" value="MSB51129.1"/>
    <property type="molecule type" value="Genomic_DNA"/>
</dbReference>
<dbReference type="RefSeq" id="WP_024725191.1">
    <property type="nucleotide sequence ID" value="NZ_CANCWG010000032.1"/>
</dbReference>
<reference evidence="2" key="2">
    <citation type="submission" date="2023-01" db="EMBL/GenBank/DDBJ databases">
        <title>Human gut microbiome strain richness.</title>
        <authorList>
            <person name="Chen-Liaw A."/>
        </authorList>
    </citation>
    <scope>NUCLEOTIDE SEQUENCE</scope>
    <source>
        <strain evidence="3">1001287st1_F4_1001285I_161205</strain>
        <strain evidence="2">2225st1_A6_2225SCRN_200828</strain>
    </source>
</reference>
<accession>A0A174V8I0</accession>
<proteinExistence type="inferred from homology"/>
<dbReference type="InterPro" id="IPR036165">
    <property type="entry name" value="YefM-like_sf"/>
</dbReference>
<comment type="similarity">
    <text evidence="1">Belongs to the phD/YefM antitoxin family.</text>
</comment>
<name>A0A174V8I0_FLAPL</name>
<evidence type="ECO:0000313" key="5">
    <source>
        <dbReference type="Proteomes" id="UP000429811"/>
    </source>
</evidence>
<evidence type="ECO:0000256" key="1">
    <source>
        <dbReference type="ARBA" id="ARBA00009981"/>
    </source>
</evidence>
<dbReference type="Proteomes" id="UP001211173">
    <property type="component" value="Unassembled WGS sequence"/>
</dbReference>
<dbReference type="SUPFAM" id="SSF143120">
    <property type="entry name" value="YefM-like"/>
    <property type="match status" value="1"/>
</dbReference>
<protein>
    <submittedName>
        <fullName evidence="4">Type II toxin-antitoxin system Phd/YefM family antitoxin</fullName>
    </submittedName>
</protein>
<evidence type="ECO:0000313" key="4">
    <source>
        <dbReference type="EMBL" id="MSB51129.1"/>
    </source>
</evidence>
<gene>
    <name evidence="4" type="ORF">GKE90_20985</name>
    <name evidence="2" type="ORF">PND83_20855</name>
    <name evidence="3" type="ORF">PNE06_19925</name>
</gene>
<organism evidence="4 5">
    <name type="scientific">Flavonifractor plautii</name>
    <name type="common">Fusobacterium plautii</name>
    <dbReference type="NCBI Taxonomy" id="292800"/>
    <lineage>
        <taxon>Bacteria</taxon>
        <taxon>Bacillati</taxon>
        <taxon>Bacillota</taxon>
        <taxon>Clostridia</taxon>
        <taxon>Eubacteriales</taxon>
        <taxon>Oscillospiraceae</taxon>
        <taxon>Flavonifractor</taxon>
    </lineage>
</organism>
<evidence type="ECO:0000313" key="3">
    <source>
        <dbReference type="EMBL" id="MDB7935359.1"/>
    </source>
</evidence>
<dbReference type="EMBL" id="JAQLWO010000033">
    <property type="protein sequence ID" value="MDB7908439.1"/>
    <property type="molecule type" value="Genomic_DNA"/>
</dbReference>
<evidence type="ECO:0000313" key="2">
    <source>
        <dbReference type="EMBL" id="MDB7908439.1"/>
    </source>
</evidence>
<sequence length="98" mass="10938">MSLSFYSARDLRAGKGGIWDSLGRSNEVVITNNGKPRALMIDVDEDNFDETLKAVRQARAIMAFAKMRRKASEEGYMTPEEIDAEIAAARREKKGEQG</sequence>
<comment type="caution">
    <text evidence="4">The sequence shown here is derived from an EMBL/GenBank/DDBJ whole genome shotgun (WGS) entry which is preliminary data.</text>
</comment>
<dbReference type="AlphaFoldDB" id="A0A174V8I0"/>
<reference evidence="4 5" key="1">
    <citation type="journal article" date="2019" name="Nat. Med.">
        <title>A library of human gut bacterial isolates paired with longitudinal multiomics data enables mechanistic microbiome research.</title>
        <authorList>
            <person name="Poyet M."/>
            <person name="Groussin M."/>
            <person name="Gibbons S.M."/>
            <person name="Avila-Pacheco J."/>
            <person name="Jiang X."/>
            <person name="Kearney S.M."/>
            <person name="Perrotta A.R."/>
            <person name="Berdy B."/>
            <person name="Zhao S."/>
            <person name="Lieberman T.D."/>
            <person name="Swanson P.K."/>
            <person name="Smith M."/>
            <person name="Roesemann S."/>
            <person name="Alexander J.E."/>
            <person name="Rich S.A."/>
            <person name="Livny J."/>
            <person name="Vlamakis H."/>
            <person name="Clish C."/>
            <person name="Bullock K."/>
            <person name="Deik A."/>
            <person name="Scott J."/>
            <person name="Pierce K.A."/>
            <person name="Xavier R.J."/>
            <person name="Alm E.J."/>
        </authorList>
    </citation>
    <scope>NUCLEOTIDE SEQUENCE [LARGE SCALE GENOMIC DNA]</scope>
    <source>
        <strain evidence="4 5">BIOML-A5</strain>
    </source>
</reference>